<organism evidence="2 3">
    <name type="scientific">Tectimicrobiota bacterium</name>
    <dbReference type="NCBI Taxonomy" id="2528274"/>
    <lineage>
        <taxon>Bacteria</taxon>
        <taxon>Pseudomonadati</taxon>
        <taxon>Nitrospinota/Tectimicrobiota group</taxon>
        <taxon>Candidatus Tectimicrobiota</taxon>
    </lineage>
</organism>
<evidence type="ECO:0000313" key="2">
    <source>
        <dbReference type="EMBL" id="MBI2876530.1"/>
    </source>
</evidence>
<dbReference type="Proteomes" id="UP000769766">
    <property type="component" value="Unassembled WGS sequence"/>
</dbReference>
<dbReference type="AlphaFoldDB" id="A0A932CN96"/>
<name>A0A932CN96_UNCTE</name>
<comment type="caution">
    <text evidence="2">The sequence shown here is derived from an EMBL/GenBank/DDBJ whole genome shotgun (WGS) entry which is preliminary data.</text>
</comment>
<proteinExistence type="predicted"/>
<feature type="region of interest" description="Disordered" evidence="1">
    <location>
        <begin position="1"/>
        <end position="30"/>
    </location>
</feature>
<evidence type="ECO:0000256" key="1">
    <source>
        <dbReference type="SAM" id="MobiDB-lite"/>
    </source>
</evidence>
<dbReference type="EMBL" id="JACPRF010000200">
    <property type="protein sequence ID" value="MBI2876530.1"/>
    <property type="molecule type" value="Genomic_DNA"/>
</dbReference>
<accession>A0A932CN96</accession>
<sequence length="69" mass="7688">MRTSDGLAAESDNTPMPKRVIHSHDFPGGHHPSILREAVKLKVKEKQTNPKVAFTVEIRSLTGHQFPDT</sequence>
<evidence type="ECO:0000313" key="3">
    <source>
        <dbReference type="Proteomes" id="UP000769766"/>
    </source>
</evidence>
<reference evidence="2" key="1">
    <citation type="submission" date="2020-07" db="EMBL/GenBank/DDBJ databases">
        <title>Huge and variable diversity of episymbiotic CPR bacteria and DPANN archaea in groundwater ecosystems.</title>
        <authorList>
            <person name="He C.Y."/>
            <person name="Keren R."/>
            <person name="Whittaker M."/>
            <person name="Farag I.F."/>
            <person name="Doudna J."/>
            <person name="Cate J.H.D."/>
            <person name="Banfield J.F."/>
        </authorList>
    </citation>
    <scope>NUCLEOTIDE SEQUENCE</scope>
    <source>
        <strain evidence="2">NC_groundwater_672_Ag_B-0.1um_62_36</strain>
    </source>
</reference>
<gene>
    <name evidence="2" type="ORF">HYY20_06580</name>
</gene>
<protein>
    <submittedName>
        <fullName evidence="2">Uncharacterized protein</fullName>
    </submittedName>
</protein>